<dbReference type="NCBIfam" id="NF010623">
    <property type="entry name" value="PRK14016.1"/>
    <property type="match status" value="1"/>
</dbReference>
<dbReference type="InterPro" id="IPR011810">
    <property type="entry name" value="Cya_phycin_syn"/>
</dbReference>
<dbReference type="GO" id="GO:0005524">
    <property type="term" value="F:ATP binding"/>
    <property type="evidence" value="ECO:0007669"/>
    <property type="project" value="UniProtKB-UniRule"/>
</dbReference>
<proteinExistence type="predicted"/>
<protein>
    <submittedName>
        <fullName evidence="3">Cyanophycin synthetase</fullName>
    </submittedName>
</protein>
<evidence type="ECO:0000256" key="1">
    <source>
        <dbReference type="PROSITE-ProRule" id="PRU00409"/>
    </source>
</evidence>
<keyword evidence="1" id="KW-0067">ATP-binding</keyword>
<dbReference type="NCBIfam" id="TIGR02068">
    <property type="entry name" value="cya_phycin_syn"/>
    <property type="match status" value="1"/>
</dbReference>
<evidence type="ECO:0000259" key="2">
    <source>
        <dbReference type="PROSITE" id="PS50975"/>
    </source>
</evidence>
<dbReference type="KEGG" id="sniv:SFSGTM_21150"/>
<dbReference type="PROSITE" id="PS50975">
    <property type="entry name" value="ATP_GRASP"/>
    <property type="match status" value="1"/>
</dbReference>
<dbReference type="RefSeq" id="WP_232525967.1">
    <property type="nucleotide sequence ID" value="NZ_AP021881.1"/>
</dbReference>
<dbReference type="GO" id="GO:0018169">
    <property type="term" value="F:ribosomal S6-glutamic acid ligase activity"/>
    <property type="evidence" value="ECO:0007669"/>
    <property type="project" value="TreeGrafter"/>
</dbReference>
<dbReference type="EMBL" id="AP021881">
    <property type="protein sequence ID" value="BBP01407.1"/>
    <property type="molecule type" value="Genomic_DNA"/>
</dbReference>
<name>A0A809SEG6_9PROT</name>
<dbReference type="SUPFAM" id="SSF53623">
    <property type="entry name" value="MurD-like peptide ligases, catalytic domain"/>
    <property type="match status" value="1"/>
</dbReference>
<dbReference type="Proteomes" id="UP000463939">
    <property type="component" value="Chromosome"/>
</dbReference>
<dbReference type="SUPFAM" id="SSF56059">
    <property type="entry name" value="Glutathione synthetase ATP-binding domain-like"/>
    <property type="match status" value="1"/>
</dbReference>
<sequence length="712" mass="76924">MMITPKRDMTFLRTMSLQGPNIWTYRPVLEVWVDIGDLEDSPSNTIPGFTERLIAWLPSLIEHRCSIGERGGFIQRLRDGTWPAHILEHITLELQNLAGMPGGFGKAREMDQRGVYKVVVRAWHEDVTRASLHHARELVLAAMDDRPFDVAAAIEDLRDLAEAKLLGPSTNSIVEAADDRNIPAIRLNTGNLVQLGYGAAQRRIWTAETGQTSAIAESISQDKTLTKRLLKDAGIPIPEGIDVNSAAEAWEAAEDIGLPVVVKPCSGNHGRAVFTNLTLQSEIESAYQVAYEEDCGVIVERFIQGQEHRLLVIGGKLVAAARGEIASVTGDGIHTINQLIELQLNSDIRRGTTEEHPLNLIRIDSAAKIELARQGLTADNIPAVGDNVIIQRIGNVAFDCTDEVHPSTAAIVGLAAKVIGLDIAGIDLVVEDISRPLAEQGGAIVEVNAGPGLLMHLKPAAGKPRPVGQAIVNQLFPVQQDGRIPVVAVAGKSDTTAVAQLLAHIVCLNNIHVGLASQAGLFLGRRKVLPDNRANWHEARKLLLNPAIETAIIETPARVLLSEGLPYDRCQIAILTGIDQNEDLSEFAISTDEKRYNTYRTFVDVVLPSGAAILNAADAQLVEMAELCDGAVIFYAEDNLCHALSHHRAAQGSIVTIIDGSIHLQQGDGDIDFGSVTQFSHIPTPVLLASLAAAWALNIDLELIRAGLHAYP</sequence>
<organism evidence="3 4">
    <name type="scientific">Sulfuriferula nivalis</name>
    <dbReference type="NCBI Taxonomy" id="2675298"/>
    <lineage>
        <taxon>Bacteria</taxon>
        <taxon>Pseudomonadati</taxon>
        <taxon>Pseudomonadota</taxon>
        <taxon>Betaproteobacteria</taxon>
        <taxon>Nitrosomonadales</taxon>
        <taxon>Sulfuricellaceae</taxon>
        <taxon>Sulfuriferula</taxon>
    </lineage>
</organism>
<dbReference type="Pfam" id="PF02786">
    <property type="entry name" value="CPSase_L_D2"/>
    <property type="match status" value="1"/>
</dbReference>
<gene>
    <name evidence="3" type="primary">cphA_1</name>
    <name evidence="3" type="ORF">SFSGTM_21150</name>
</gene>
<dbReference type="AlphaFoldDB" id="A0A809SEG6"/>
<dbReference type="Gene3D" id="3.30.470.20">
    <property type="entry name" value="ATP-grasp fold, B domain"/>
    <property type="match status" value="2"/>
</dbReference>
<dbReference type="InterPro" id="IPR005479">
    <property type="entry name" value="CPAse_ATP-bd"/>
</dbReference>
<keyword evidence="4" id="KW-1185">Reference proteome</keyword>
<dbReference type="GO" id="GO:0046872">
    <property type="term" value="F:metal ion binding"/>
    <property type="evidence" value="ECO:0007669"/>
    <property type="project" value="InterPro"/>
</dbReference>
<accession>A0A809SEG6</accession>
<keyword evidence="1" id="KW-0547">Nucleotide-binding</keyword>
<dbReference type="InterPro" id="IPR036565">
    <property type="entry name" value="Mur-like_cat_sf"/>
</dbReference>
<dbReference type="InterPro" id="IPR044019">
    <property type="entry name" value="Cyanophycin_syn_N"/>
</dbReference>
<dbReference type="Pfam" id="PF18921">
    <property type="entry name" value="Cyanophycin_syn"/>
    <property type="match status" value="1"/>
</dbReference>
<evidence type="ECO:0000313" key="4">
    <source>
        <dbReference type="Proteomes" id="UP000463939"/>
    </source>
</evidence>
<dbReference type="GO" id="GO:0009432">
    <property type="term" value="P:SOS response"/>
    <property type="evidence" value="ECO:0007669"/>
    <property type="project" value="TreeGrafter"/>
</dbReference>
<feature type="domain" description="ATP-grasp" evidence="2">
    <location>
        <begin position="227"/>
        <end position="476"/>
    </location>
</feature>
<dbReference type="GO" id="GO:0005737">
    <property type="term" value="C:cytoplasm"/>
    <property type="evidence" value="ECO:0007669"/>
    <property type="project" value="TreeGrafter"/>
</dbReference>
<evidence type="ECO:0000313" key="3">
    <source>
        <dbReference type="EMBL" id="BBP01407.1"/>
    </source>
</evidence>
<dbReference type="InterPro" id="IPR011761">
    <property type="entry name" value="ATP-grasp"/>
</dbReference>
<dbReference type="PANTHER" id="PTHR21621">
    <property type="entry name" value="RIBOSOMAL PROTEIN S6 MODIFICATION PROTEIN"/>
    <property type="match status" value="1"/>
</dbReference>
<reference evidence="4" key="1">
    <citation type="submission" date="2019-11" db="EMBL/GenBank/DDBJ databases">
        <title>Isolation and characterization of a novel species in the genus Sulfuriferula.</title>
        <authorList>
            <person name="Mochizuki J."/>
            <person name="Kojima H."/>
            <person name="Fukui M."/>
        </authorList>
    </citation>
    <scope>NUCLEOTIDE SEQUENCE [LARGE SCALE GENOMIC DNA]</scope>
    <source>
        <strain evidence="4">SGTM</strain>
    </source>
</reference>
<dbReference type="Gene3D" id="3.40.1190.10">
    <property type="entry name" value="Mur-like, catalytic domain"/>
    <property type="match status" value="1"/>
</dbReference>
<dbReference type="PANTHER" id="PTHR21621:SF0">
    <property type="entry name" value="BETA-CITRYLGLUTAMATE SYNTHASE B-RELATED"/>
    <property type="match status" value="1"/>
</dbReference>